<evidence type="ECO:0000313" key="2">
    <source>
        <dbReference type="Proteomes" id="UP001281761"/>
    </source>
</evidence>
<organism evidence="1 2">
    <name type="scientific">Blattamonas nauphoetae</name>
    <dbReference type="NCBI Taxonomy" id="2049346"/>
    <lineage>
        <taxon>Eukaryota</taxon>
        <taxon>Metamonada</taxon>
        <taxon>Preaxostyla</taxon>
        <taxon>Oxymonadida</taxon>
        <taxon>Blattamonas</taxon>
    </lineage>
</organism>
<accession>A0ABQ9XI67</accession>
<comment type="caution">
    <text evidence="1">The sequence shown here is derived from an EMBL/GenBank/DDBJ whole genome shotgun (WGS) entry which is preliminary data.</text>
</comment>
<name>A0ABQ9XI67_9EUKA</name>
<protein>
    <submittedName>
        <fullName evidence="1">Uncharacterized protein</fullName>
    </submittedName>
</protein>
<evidence type="ECO:0000313" key="1">
    <source>
        <dbReference type="EMBL" id="KAK2952146.1"/>
    </source>
</evidence>
<proteinExistence type="predicted"/>
<reference evidence="1 2" key="1">
    <citation type="journal article" date="2022" name="bioRxiv">
        <title>Genomics of Preaxostyla Flagellates Illuminates Evolutionary Transitions and the Path Towards Mitochondrial Loss.</title>
        <authorList>
            <person name="Novak L.V.F."/>
            <person name="Treitli S.C."/>
            <person name="Pyrih J."/>
            <person name="Halakuc P."/>
            <person name="Pipaliya S.V."/>
            <person name="Vacek V."/>
            <person name="Brzon O."/>
            <person name="Soukal P."/>
            <person name="Eme L."/>
            <person name="Dacks J.B."/>
            <person name="Karnkowska A."/>
            <person name="Elias M."/>
            <person name="Hampl V."/>
        </authorList>
    </citation>
    <scope>NUCLEOTIDE SEQUENCE [LARGE SCALE GENOMIC DNA]</scope>
    <source>
        <strain evidence="1">NAU3</strain>
        <tissue evidence="1">Gut</tissue>
    </source>
</reference>
<dbReference type="Proteomes" id="UP001281761">
    <property type="component" value="Unassembled WGS sequence"/>
</dbReference>
<gene>
    <name evidence="1" type="ORF">BLNAU_12849</name>
</gene>
<sequence>MERTNVCCEENIVLNKWDSENLDRITFIEFSKITDFCRYVVLSSQTQNLSKSFGKLTLFNKTVHIQSSTFLTMLVPLSLPEPIEDAISKPN</sequence>
<keyword evidence="2" id="KW-1185">Reference proteome</keyword>
<dbReference type="EMBL" id="JARBJD010000107">
    <property type="protein sequence ID" value="KAK2952146.1"/>
    <property type="molecule type" value="Genomic_DNA"/>
</dbReference>